<keyword evidence="4" id="KW-1185">Reference proteome</keyword>
<keyword evidence="1" id="KW-0862">Zinc</keyword>
<dbReference type="PROSITE" id="PS51083">
    <property type="entry name" value="ZF_HIT"/>
    <property type="match status" value="1"/>
</dbReference>
<organism evidence="3 4">
    <name type="scientific">Rhizoclosmatium globosum</name>
    <dbReference type="NCBI Taxonomy" id="329046"/>
    <lineage>
        <taxon>Eukaryota</taxon>
        <taxon>Fungi</taxon>
        <taxon>Fungi incertae sedis</taxon>
        <taxon>Chytridiomycota</taxon>
        <taxon>Chytridiomycota incertae sedis</taxon>
        <taxon>Chytridiomycetes</taxon>
        <taxon>Chytridiales</taxon>
        <taxon>Chytriomycetaceae</taxon>
        <taxon>Rhizoclosmatium</taxon>
    </lineage>
</organism>
<accession>A0A1Y2CS36</accession>
<dbReference type="PANTHER" id="PTHR15555">
    <property type="entry name" value="ZINC FINGER HIT DOMAIN CONTAINING PROTEIN 2 PROTEIN FON -RELATED"/>
    <property type="match status" value="1"/>
</dbReference>
<sequence length="415" mass="46986">MQQTNCGICTSQPFKYTCPRCNLNYCSLSCYKHESHLQCTESFYKDNIQQEMQSKGGSAASKYYLGEETKVPDTSEADMKRKMMQLLQRFESGDHGAFDEEVGEEDDDDVLEERLKGLDLDSISVEDLIALLPESHLKAFETQIQQSGLLDSETFTDALTTPWWIHTNSGSLIQDIDEPKSSQSQTIPSHLSSIVPFSTLTKAQPHSSLPFNIAELLCIYSIVWRHFNGEFSLEEEQDARTLLTQLSLILKDQEGGGSFGYDSVESAVIGVWDRVIRMNSIFLPDTISSSEAPAKKVLEVLFTDLQHLISSRNTVVAALSHLHDIFATKPQVKEFKKMYQRISKKILFYTCFAADSIVSPDTLWKMLGRQAMVCAANRNTMEQQDSVLGHNAEYVREEVLKTMQREERKDLVTEI</sequence>
<feature type="domain" description="HIT-type" evidence="2">
    <location>
        <begin position="6"/>
        <end position="39"/>
    </location>
</feature>
<dbReference type="AlphaFoldDB" id="A0A1Y2CS36"/>
<evidence type="ECO:0000313" key="4">
    <source>
        <dbReference type="Proteomes" id="UP000193642"/>
    </source>
</evidence>
<dbReference type="OrthoDB" id="18412at2759"/>
<dbReference type="Proteomes" id="UP000193642">
    <property type="component" value="Unassembled WGS sequence"/>
</dbReference>
<comment type="caution">
    <text evidence="3">The sequence shown here is derived from an EMBL/GenBank/DDBJ whole genome shotgun (WGS) entry which is preliminary data.</text>
</comment>
<keyword evidence="1" id="KW-0479">Metal-binding</keyword>
<dbReference type="Pfam" id="PF04438">
    <property type="entry name" value="zf-HIT"/>
    <property type="match status" value="1"/>
</dbReference>
<dbReference type="Gene3D" id="3.30.60.190">
    <property type="match status" value="1"/>
</dbReference>
<dbReference type="InterPro" id="IPR007529">
    <property type="entry name" value="Znf_HIT"/>
</dbReference>
<keyword evidence="1" id="KW-0863">Zinc-finger</keyword>
<proteinExistence type="predicted"/>
<dbReference type="CDD" id="cd23024">
    <property type="entry name" value="zf-HIT_ZNHIT2-3"/>
    <property type="match status" value="1"/>
</dbReference>
<dbReference type="EMBL" id="MCGO01000008">
    <property type="protein sequence ID" value="ORY49858.1"/>
    <property type="molecule type" value="Genomic_DNA"/>
</dbReference>
<protein>
    <recommendedName>
        <fullName evidence="2">HIT-type domain-containing protein</fullName>
    </recommendedName>
</protein>
<evidence type="ECO:0000313" key="3">
    <source>
        <dbReference type="EMBL" id="ORY49858.1"/>
    </source>
</evidence>
<dbReference type="STRING" id="329046.A0A1Y2CS36"/>
<dbReference type="GO" id="GO:0008270">
    <property type="term" value="F:zinc ion binding"/>
    <property type="evidence" value="ECO:0007669"/>
    <property type="project" value="UniProtKB-UniRule"/>
</dbReference>
<evidence type="ECO:0000256" key="1">
    <source>
        <dbReference type="PROSITE-ProRule" id="PRU00453"/>
    </source>
</evidence>
<evidence type="ECO:0000259" key="2">
    <source>
        <dbReference type="PROSITE" id="PS51083"/>
    </source>
</evidence>
<gene>
    <name evidence="3" type="ORF">BCR33DRAFT_713456</name>
</gene>
<dbReference type="PANTHER" id="PTHR15555:SF0">
    <property type="entry name" value="ZINC FINGER HIT DOMAIN-CONTAINING PROTEIN 2"/>
    <property type="match status" value="1"/>
</dbReference>
<reference evidence="3 4" key="1">
    <citation type="submission" date="2016-07" db="EMBL/GenBank/DDBJ databases">
        <title>Pervasive Adenine N6-methylation of Active Genes in Fungi.</title>
        <authorList>
            <consortium name="DOE Joint Genome Institute"/>
            <person name="Mondo S.J."/>
            <person name="Dannebaum R.O."/>
            <person name="Kuo R.C."/>
            <person name="Labutti K."/>
            <person name="Haridas S."/>
            <person name="Kuo A."/>
            <person name="Salamov A."/>
            <person name="Ahrendt S.R."/>
            <person name="Lipzen A."/>
            <person name="Sullivan W."/>
            <person name="Andreopoulos W.B."/>
            <person name="Clum A."/>
            <person name="Lindquist E."/>
            <person name="Daum C."/>
            <person name="Ramamoorthy G.K."/>
            <person name="Gryganskyi A."/>
            <person name="Culley D."/>
            <person name="Magnuson J.K."/>
            <person name="James T.Y."/>
            <person name="O'Malley M.A."/>
            <person name="Stajich J.E."/>
            <person name="Spatafora J.W."/>
            <person name="Visel A."/>
            <person name="Grigoriev I.V."/>
        </authorList>
    </citation>
    <scope>NUCLEOTIDE SEQUENCE [LARGE SCALE GENOMIC DNA]</scope>
    <source>
        <strain evidence="3 4">JEL800</strain>
    </source>
</reference>
<dbReference type="InterPro" id="IPR039646">
    <property type="entry name" value="ZNHIT2"/>
</dbReference>
<dbReference type="SUPFAM" id="SSF144232">
    <property type="entry name" value="HIT/MYND zinc finger-like"/>
    <property type="match status" value="1"/>
</dbReference>
<name>A0A1Y2CS36_9FUNG</name>